<evidence type="ECO:0000313" key="2">
    <source>
        <dbReference type="Proteomes" id="UP001151760"/>
    </source>
</evidence>
<evidence type="ECO:0000313" key="1">
    <source>
        <dbReference type="EMBL" id="GJS53622.1"/>
    </source>
</evidence>
<reference evidence="1" key="2">
    <citation type="submission" date="2022-01" db="EMBL/GenBank/DDBJ databases">
        <authorList>
            <person name="Yamashiro T."/>
            <person name="Shiraishi A."/>
            <person name="Satake H."/>
            <person name="Nakayama K."/>
        </authorList>
    </citation>
    <scope>NUCLEOTIDE SEQUENCE</scope>
</reference>
<keyword evidence="2" id="KW-1185">Reference proteome</keyword>
<accession>A0ABQ4WL80</accession>
<name>A0ABQ4WL80_9ASTR</name>
<dbReference type="EMBL" id="BQNB010008739">
    <property type="protein sequence ID" value="GJS53622.1"/>
    <property type="molecule type" value="Genomic_DNA"/>
</dbReference>
<reference evidence="1" key="1">
    <citation type="journal article" date="2022" name="Int. J. Mol. Sci.">
        <title>Draft Genome of Tanacetum Coccineum: Genomic Comparison of Closely Related Tanacetum-Family Plants.</title>
        <authorList>
            <person name="Yamashiro T."/>
            <person name="Shiraishi A."/>
            <person name="Nakayama K."/>
            <person name="Satake H."/>
        </authorList>
    </citation>
    <scope>NUCLEOTIDE SEQUENCE</scope>
</reference>
<organism evidence="1 2">
    <name type="scientific">Tanacetum coccineum</name>
    <dbReference type="NCBI Taxonomy" id="301880"/>
    <lineage>
        <taxon>Eukaryota</taxon>
        <taxon>Viridiplantae</taxon>
        <taxon>Streptophyta</taxon>
        <taxon>Embryophyta</taxon>
        <taxon>Tracheophyta</taxon>
        <taxon>Spermatophyta</taxon>
        <taxon>Magnoliopsida</taxon>
        <taxon>eudicotyledons</taxon>
        <taxon>Gunneridae</taxon>
        <taxon>Pentapetalae</taxon>
        <taxon>asterids</taxon>
        <taxon>campanulids</taxon>
        <taxon>Asterales</taxon>
        <taxon>Asteraceae</taxon>
        <taxon>Asteroideae</taxon>
        <taxon>Anthemideae</taxon>
        <taxon>Anthemidinae</taxon>
        <taxon>Tanacetum</taxon>
    </lineage>
</organism>
<gene>
    <name evidence="1" type="ORF">Tco_0626984</name>
</gene>
<sequence length="100" mass="11029">MNAYDNSTAMERAWFSIARGAMSQTDALLRFEALYDAHLVRGEHAGCAEKLTTAERERDELRAVNADQVSQIKDAGWAKGLAVKRSEKDLKGCIEGGSRL</sequence>
<proteinExistence type="predicted"/>
<comment type="caution">
    <text evidence="1">The sequence shown here is derived from an EMBL/GenBank/DDBJ whole genome shotgun (WGS) entry which is preliminary data.</text>
</comment>
<dbReference type="Proteomes" id="UP001151760">
    <property type="component" value="Unassembled WGS sequence"/>
</dbReference>
<protein>
    <submittedName>
        <fullName evidence="1">Uncharacterized protein</fullName>
    </submittedName>
</protein>